<organism evidence="2 3">
    <name type="scientific">Diceros bicornis minor</name>
    <name type="common">South-central black rhinoceros</name>
    <dbReference type="NCBI Taxonomy" id="77932"/>
    <lineage>
        <taxon>Eukaryota</taxon>
        <taxon>Metazoa</taxon>
        <taxon>Chordata</taxon>
        <taxon>Craniata</taxon>
        <taxon>Vertebrata</taxon>
        <taxon>Euteleostomi</taxon>
        <taxon>Mammalia</taxon>
        <taxon>Eutheria</taxon>
        <taxon>Laurasiatheria</taxon>
        <taxon>Perissodactyla</taxon>
        <taxon>Rhinocerotidae</taxon>
        <taxon>Diceros</taxon>
    </lineage>
</organism>
<evidence type="ECO:0000256" key="1">
    <source>
        <dbReference type="SAM" id="MobiDB-lite"/>
    </source>
</evidence>
<dbReference type="AlphaFoldDB" id="A0A7J7EVA0"/>
<feature type="compositionally biased region" description="Acidic residues" evidence="1">
    <location>
        <begin position="1"/>
        <end position="12"/>
    </location>
</feature>
<evidence type="ECO:0000313" key="3">
    <source>
        <dbReference type="Proteomes" id="UP000551758"/>
    </source>
</evidence>
<accession>A0A7J7EVA0</accession>
<name>A0A7J7EVA0_DICBM</name>
<evidence type="ECO:0000313" key="2">
    <source>
        <dbReference type="EMBL" id="KAF5919514.1"/>
    </source>
</evidence>
<sequence length="86" mass="9582">MKLVTPEDDEPDEPKPVVLRQAEPNPDDTMAKQKGTVSDSFNVSVLFIHNMKKTTVMLIGIWSLTLNVMQNSDSFSLLALSLLRGH</sequence>
<reference evidence="2 3" key="1">
    <citation type="journal article" date="2020" name="Mol. Biol. Evol.">
        <title>Interspecific Gene Flow and the Evolution of Specialization in Black and White Rhinoceros.</title>
        <authorList>
            <person name="Moodley Y."/>
            <person name="Westbury M.V."/>
            <person name="Russo I.M."/>
            <person name="Gopalakrishnan S."/>
            <person name="Rakotoarivelo A."/>
            <person name="Olsen R.A."/>
            <person name="Prost S."/>
            <person name="Tunstall T."/>
            <person name="Ryder O.A."/>
            <person name="Dalen L."/>
            <person name="Bruford M.W."/>
        </authorList>
    </citation>
    <scope>NUCLEOTIDE SEQUENCE [LARGE SCALE GENOMIC DNA]</scope>
    <source>
        <strain evidence="2">SBR-YM</strain>
        <tissue evidence="2">Skin</tissue>
    </source>
</reference>
<comment type="caution">
    <text evidence="2">The sequence shown here is derived from an EMBL/GenBank/DDBJ whole genome shotgun (WGS) entry which is preliminary data.</text>
</comment>
<keyword evidence="3" id="KW-1185">Reference proteome</keyword>
<feature type="region of interest" description="Disordered" evidence="1">
    <location>
        <begin position="1"/>
        <end position="34"/>
    </location>
</feature>
<dbReference type="EMBL" id="JACDTQ010002243">
    <property type="protein sequence ID" value="KAF5919514.1"/>
    <property type="molecule type" value="Genomic_DNA"/>
</dbReference>
<gene>
    <name evidence="2" type="ORF">HPG69_000113</name>
</gene>
<protein>
    <submittedName>
        <fullName evidence="2">Uncharacterized protein</fullName>
    </submittedName>
</protein>
<dbReference type="Proteomes" id="UP000551758">
    <property type="component" value="Unassembled WGS sequence"/>
</dbReference>
<proteinExistence type="predicted"/>